<dbReference type="InterPro" id="IPR032675">
    <property type="entry name" value="LRR_dom_sf"/>
</dbReference>
<organism evidence="5 6">
    <name type="scientific">Citrus sinensis</name>
    <name type="common">Sweet orange</name>
    <name type="synonym">Citrus aurantium var. sinensis</name>
    <dbReference type="NCBI Taxonomy" id="2711"/>
    <lineage>
        <taxon>Eukaryota</taxon>
        <taxon>Viridiplantae</taxon>
        <taxon>Streptophyta</taxon>
        <taxon>Embryophyta</taxon>
        <taxon>Tracheophyta</taxon>
        <taxon>Spermatophyta</taxon>
        <taxon>Magnoliopsida</taxon>
        <taxon>eudicotyledons</taxon>
        <taxon>Gunneridae</taxon>
        <taxon>Pentapetalae</taxon>
        <taxon>rosids</taxon>
        <taxon>malvids</taxon>
        <taxon>Sapindales</taxon>
        <taxon>Rutaceae</taxon>
        <taxon>Aurantioideae</taxon>
        <taxon>Citrus</taxon>
    </lineage>
</organism>
<name>A0A067DBX9_CITSI</name>
<proteinExistence type="predicted"/>
<evidence type="ECO:0000259" key="4">
    <source>
        <dbReference type="Pfam" id="PF08263"/>
    </source>
</evidence>
<dbReference type="Pfam" id="PF08263">
    <property type="entry name" value="LRRNT_2"/>
    <property type="match status" value="1"/>
</dbReference>
<evidence type="ECO:0000313" key="5">
    <source>
        <dbReference type="EMBL" id="KDO36116.1"/>
    </source>
</evidence>
<dbReference type="STRING" id="2711.A0A067DBX9"/>
<gene>
    <name evidence="5" type="ORF">CISIN_1g042441mg</name>
</gene>
<keyword evidence="3" id="KW-0677">Repeat</keyword>
<dbReference type="InterPro" id="IPR053211">
    <property type="entry name" value="DNA_repair-toleration"/>
</dbReference>
<dbReference type="AlphaFoldDB" id="A0A067DBX9"/>
<dbReference type="Proteomes" id="UP000027120">
    <property type="component" value="Unassembled WGS sequence"/>
</dbReference>
<keyword evidence="6" id="KW-1185">Reference proteome</keyword>
<dbReference type="EMBL" id="KK795782">
    <property type="protein sequence ID" value="KDO36116.1"/>
    <property type="molecule type" value="Genomic_DNA"/>
</dbReference>
<keyword evidence="1" id="KW-0433">Leucine-rich repeat</keyword>
<dbReference type="Gene3D" id="3.80.10.10">
    <property type="entry name" value="Ribonuclease Inhibitor"/>
    <property type="match status" value="1"/>
</dbReference>
<evidence type="ECO:0000256" key="1">
    <source>
        <dbReference type="ARBA" id="ARBA00022614"/>
    </source>
</evidence>
<evidence type="ECO:0000256" key="3">
    <source>
        <dbReference type="ARBA" id="ARBA00022737"/>
    </source>
</evidence>
<dbReference type="InterPro" id="IPR013210">
    <property type="entry name" value="LRR_N_plant-typ"/>
</dbReference>
<feature type="domain" description="Leucine-rich repeat-containing N-terminal plant-type" evidence="4">
    <location>
        <begin position="3"/>
        <end position="45"/>
    </location>
</feature>
<dbReference type="PANTHER" id="PTHR48060">
    <property type="entry name" value="DNA DAMAGE-REPAIR/TOLERATION PROTEIN DRT100"/>
    <property type="match status" value="1"/>
</dbReference>
<feature type="non-terminal residue" evidence="5">
    <location>
        <position position="81"/>
    </location>
</feature>
<accession>A0A067DBX9</accession>
<protein>
    <recommendedName>
        <fullName evidence="4">Leucine-rich repeat-containing N-terminal plant-type domain-containing protein</fullName>
    </recommendedName>
</protein>
<keyword evidence="2" id="KW-0732">Signal</keyword>
<evidence type="ECO:0000313" key="6">
    <source>
        <dbReference type="Proteomes" id="UP000027120"/>
    </source>
</evidence>
<sequence>MEEAHALLRWKTSLQNHNNGSLLSSWTLNNVTKTSPFAWVGIHCNRGGRVDSINLTSIGLKGMLHDFSFSSFPHMVYLDLW</sequence>
<dbReference type="SMR" id="A0A067DBX9"/>
<reference evidence="5 6" key="1">
    <citation type="submission" date="2014-04" db="EMBL/GenBank/DDBJ databases">
        <authorList>
            <consortium name="International Citrus Genome Consortium"/>
            <person name="Gmitter F."/>
            <person name="Chen C."/>
            <person name="Farmerie W."/>
            <person name="Harkins T."/>
            <person name="Desany B."/>
            <person name="Mohiuddin M."/>
            <person name="Kodira C."/>
            <person name="Borodovsky M."/>
            <person name="Lomsadze A."/>
            <person name="Burns P."/>
            <person name="Jenkins J."/>
            <person name="Prochnik S."/>
            <person name="Shu S."/>
            <person name="Chapman J."/>
            <person name="Pitluck S."/>
            <person name="Schmutz J."/>
            <person name="Rokhsar D."/>
        </authorList>
    </citation>
    <scope>NUCLEOTIDE SEQUENCE</scope>
</reference>
<dbReference type="PANTHER" id="PTHR48060:SF24">
    <property type="entry name" value="NON-SPECIFIC SERINE_THREONINE PROTEIN KINASE"/>
    <property type="match status" value="1"/>
</dbReference>
<evidence type="ECO:0000256" key="2">
    <source>
        <dbReference type="ARBA" id="ARBA00022729"/>
    </source>
</evidence>